<dbReference type="InterPro" id="IPR036397">
    <property type="entry name" value="RNaseH_sf"/>
</dbReference>
<keyword evidence="5" id="KW-1185">Reference proteome</keyword>
<dbReference type="SUPFAM" id="SSF53098">
    <property type="entry name" value="Ribonuclease H-like"/>
    <property type="match status" value="1"/>
</dbReference>
<sequence>MIEKFLFKKNIYNKNTDPVNSYVLRLCEMVKKNRSLDEPIQNAEFSVVDTETTGLEIANARVINIAAVKVKNFKIVDFYNAFINPQMKIPPSSIDWHGITDDMVKDKPKAIEVMPEFLKFVSDNPIVGHHIGFDVKMINKELGEFFGCKLENYTIDTMLLYSNAIVRKDTHVSLDYLFDVYNVVCTGRHTALGDALATAEVFNKIIYQANKNFDTVGDLFNIQKEINQSQ</sequence>
<dbReference type="STRING" id="717231.Flexsi_1388"/>
<protein>
    <submittedName>
        <fullName evidence="4">DNA polymerase III, epsilon subunit</fullName>
    </submittedName>
</protein>
<reference evidence="4 5" key="1">
    <citation type="journal article" date="2011" name="Stand. Genomic Sci.">
        <title>Genome sequence of the moderately thermophilic halophile Flexistipes sinusarabici strain (MAS10).</title>
        <authorList>
            <person name="Lapidus A."/>
            <person name="Chertkov O."/>
            <person name="Nolan M."/>
            <person name="Lucas S."/>
            <person name="Hammon N."/>
            <person name="Deshpande S."/>
            <person name="Cheng J.F."/>
            <person name="Tapia R."/>
            <person name="Han C."/>
            <person name="Goodwin L."/>
            <person name="Pitluck S."/>
            <person name="Liolios K."/>
            <person name="Pagani I."/>
            <person name="Ivanova N."/>
            <person name="Huntemann M."/>
            <person name="Mavromatis K."/>
            <person name="Mikhailova N."/>
            <person name="Pati A."/>
            <person name="Chen A."/>
            <person name="Palaniappan K."/>
            <person name="Land M."/>
            <person name="Hauser L."/>
            <person name="Brambilla E.M."/>
            <person name="Rohde M."/>
            <person name="Abt B."/>
            <person name="Spring S."/>
            <person name="Goker M."/>
            <person name="Bristow J."/>
            <person name="Eisen J.A."/>
            <person name="Markowitz V."/>
            <person name="Hugenholtz P."/>
            <person name="Kyrpides N.C."/>
            <person name="Klenk H.P."/>
            <person name="Woyke T."/>
        </authorList>
    </citation>
    <scope>NUCLEOTIDE SEQUENCE [LARGE SCALE GENOMIC DNA]</scope>
    <source>
        <strain evidence="5">DSM 4947 / MAS 10</strain>
    </source>
</reference>
<dbReference type="PANTHER" id="PTHR30231">
    <property type="entry name" value="DNA POLYMERASE III SUBUNIT EPSILON"/>
    <property type="match status" value="1"/>
</dbReference>
<dbReference type="Pfam" id="PF00929">
    <property type="entry name" value="RNase_T"/>
    <property type="match status" value="1"/>
</dbReference>
<reference evidence="5" key="2">
    <citation type="submission" date="2011-06" db="EMBL/GenBank/DDBJ databases">
        <title>The complete genome of Flexistipes sinusarabici DSM 4947.</title>
        <authorList>
            <person name="Lucas S."/>
            <person name="Han J."/>
            <person name="Lapidus A."/>
            <person name="Bruce D."/>
            <person name="Goodwin L."/>
            <person name="Pitluck S."/>
            <person name="Peters L."/>
            <person name="Kyrpides N."/>
            <person name="Mavromatis K."/>
            <person name="Ivanova N."/>
            <person name="Mikhailova N."/>
            <person name="Chertkov O."/>
            <person name="Detter J.C."/>
            <person name="Tapia R."/>
            <person name="Han C."/>
            <person name="Land M."/>
            <person name="Hauser L."/>
            <person name="Markowitz V."/>
            <person name="Cheng J.-F."/>
            <person name="Hugenholtz P."/>
            <person name="Woyke T."/>
            <person name="Wu D."/>
            <person name="Spring S."/>
            <person name="Schroeder M."/>
            <person name="Brambilla E."/>
            <person name="Klenk H.-P."/>
            <person name="Eisen J.A."/>
        </authorList>
    </citation>
    <scope>NUCLEOTIDE SEQUENCE [LARGE SCALE GENOMIC DNA]</scope>
    <source>
        <strain evidence="5">DSM 4947 / MAS 10</strain>
    </source>
</reference>
<dbReference type="OrthoDB" id="5497329at2"/>
<dbReference type="GO" id="GO:0003887">
    <property type="term" value="F:DNA-directed DNA polymerase activity"/>
    <property type="evidence" value="ECO:0007669"/>
    <property type="project" value="InterPro"/>
</dbReference>
<dbReference type="NCBIfam" id="TIGR00573">
    <property type="entry name" value="dnaq"/>
    <property type="match status" value="1"/>
</dbReference>
<dbReference type="eggNOG" id="COG0847">
    <property type="taxonomic scope" value="Bacteria"/>
</dbReference>
<dbReference type="EMBL" id="CP002858">
    <property type="protein sequence ID" value="AEI15038.1"/>
    <property type="molecule type" value="Genomic_DNA"/>
</dbReference>
<dbReference type="InterPro" id="IPR006054">
    <property type="entry name" value="DnaQ"/>
</dbReference>
<evidence type="ECO:0000256" key="1">
    <source>
        <dbReference type="ARBA" id="ARBA00025483"/>
    </source>
</evidence>
<dbReference type="RefSeq" id="WP_013886521.1">
    <property type="nucleotide sequence ID" value="NC_015672.1"/>
</dbReference>
<evidence type="ECO:0000259" key="3">
    <source>
        <dbReference type="SMART" id="SM00479"/>
    </source>
</evidence>
<evidence type="ECO:0000313" key="5">
    <source>
        <dbReference type="Proteomes" id="UP000006621"/>
    </source>
</evidence>
<dbReference type="HOGENOM" id="CLU_047806_7_0_0"/>
<proteinExistence type="predicted"/>
<accession>F8E7X0</accession>
<dbReference type="GO" id="GO:0045004">
    <property type="term" value="P:DNA replication proofreading"/>
    <property type="evidence" value="ECO:0007669"/>
    <property type="project" value="TreeGrafter"/>
</dbReference>
<dbReference type="InterPro" id="IPR013520">
    <property type="entry name" value="Ribonucl_H"/>
</dbReference>
<comment type="function">
    <text evidence="1">DNA polymerase III is a complex, multichain enzyme responsible for most of the replicative synthesis in bacteria. The epsilon subunit contain the editing function and is a proofreading 3'-5' exonuclease.</text>
</comment>
<organism evidence="4 5">
    <name type="scientific">Flexistipes sinusarabici (strain ATCC 49648 / DSM 4947 / MAS 10)</name>
    <dbReference type="NCBI Taxonomy" id="717231"/>
    <lineage>
        <taxon>Bacteria</taxon>
        <taxon>Pseudomonadati</taxon>
        <taxon>Deferribacterota</taxon>
        <taxon>Deferribacteres</taxon>
        <taxon>Deferribacterales</taxon>
        <taxon>Flexistipitaceae</taxon>
        <taxon>Flexistipes</taxon>
    </lineage>
</organism>
<dbReference type="GO" id="GO:0008408">
    <property type="term" value="F:3'-5' exonuclease activity"/>
    <property type="evidence" value="ECO:0007669"/>
    <property type="project" value="TreeGrafter"/>
</dbReference>
<dbReference type="GO" id="GO:0005829">
    <property type="term" value="C:cytosol"/>
    <property type="evidence" value="ECO:0007669"/>
    <property type="project" value="TreeGrafter"/>
</dbReference>
<dbReference type="GO" id="GO:0003677">
    <property type="term" value="F:DNA binding"/>
    <property type="evidence" value="ECO:0007669"/>
    <property type="project" value="InterPro"/>
</dbReference>
<dbReference type="FunFam" id="3.30.420.10:FF:000045">
    <property type="entry name" value="3'-5' exonuclease DinG"/>
    <property type="match status" value="1"/>
</dbReference>
<dbReference type="Gene3D" id="3.30.420.10">
    <property type="entry name" value="Ribonuclease H-like superfamily/Ribonuclease H"/>
    <property type="match status" value="1"/>
</dbReference>
<dbReference type="InterPro" id="IPR012337">
    <property type="entry name" value="RNaseH-like_sf"/>
</dbReference>
<feature type="domain" description="Exonuclease" evidence="3">
    <location>
        <begin position="44"/>
        <end position="211"/>
    </location>
</feature>
<dbReference type="AlphaFoldDB" id="F8E7X0"/>
<evidence type="ECO:0000313" key="4">
    <source>
        <dbReference type="EMBL" id="AEI15038.1"/>
    </source>
</evidence>
<dbReference type="CDD" id="cd06127">
    <property type="entry name" value="DEDDh"/>
    <property type="match status" value="1"/>
</dbReference>
<dbReference type="Proteomes" id="UP000006621">
    <property type="component" value="Chromosome"/>
</dbReference>
<evidence type="ECO:0000256" key="2">
    <source>
        <dbReference type="ARBA" id="ARBA00026073"/>
    </source>
</evidence>
<name>F8E7X0_FLESM</name>
<gene>
    <name evidence="4" type="ordered locus">Flexsi_1388</name>
</gene>
<dbReference type="KEGG" id="fsi:Flexsi_1388"/>
<comment type="subunit">
    <text evidence="2">DNA polymerase III contains a core (composed of alpha, epsilon and theta chains) that associates with a tau subunit. This core dimerizes to form the POLIII' complex. PolIII' associates with the gamma complex (composed of gamma, delta, delta', psi and chi chains) and with the beta chain to form the complete DNA polymerase III complex.</text>
</comment>
<dbReference type="SMART" id="SM00479">
    <property type="entry name" value="EXOIII"/>
    <property type="match status" value="1"/>
</dbReference>
<dbReference type="PANTHER" id="PTHR30231:SF41">
    <property type="entry name" value="DNA POLYMERASE III SUBUNIT EPSILON"/>
    <property type="match status" value="1"/>
</dbReference>